<comment type="caution">
    <text evidence="1">The sequence shown here is derived from an EMBL/GenBank/DDBJ whole genome shotgun (WGS) entry which is preliminary data.</text>
</comment>
<organism evidence="1 2">
    <name type="scientific">Thiomicrorhabdus marina</name>
    <dbReference type="NCBI Taxonomy" id="2818442"/>
    <lineage>
        <taxon>Bacteria</taxon>
        <taxon>Pseudomonadati</taxon>
        <taxon>Pseudomonadota</taxon>
        <taxon>Gammaproteobacteria</taxon>
        <taxon>Thiotrichales</taxon>
        <taxon>Piscirickettsiaceae</taxon>
        <taxon>Thiomicrorhabdus</taxon>
    </lineage>
</organism>
<proteinExistence type="predicted"/>
<dbReference type="Proteomes" id="UP000664835">
    <property type="component" value="Unassembled WGS sequence"/>
</dbReference>
<accession>A0ABS3Q318</accession>
<protein>
    <submittedName>
        <fullName evidence="1">Uncharacterized protein</fullName>
    </submittedName>
</protein>
<keyword evidence="2" id="KW-1185">Reference proteome</keyword>
<dbReference type="EMBL" id="JAGETV010000004">
    <property type="protein sequence ID" value="MBO1926728.1"/>
    <property type="molecule type" value="Genomic_DNA"/>
</dbReference>
<gene>
    <name evidence="1" type="ORF">J3998_03995</name>
</gene>
<name>A0ABS3Q318_9GAMM</name>
<sequence length="87" mass="9822">MNSNKEMVQVALPKELLQQLFKGGQLKPKDLQCLNDESKQIVRTLCLESCKPESCSHCSLHQLCGQTVYSSVKQEIELVSFPKITNQ</sequence>
<dbReference type="RefSeq" id="WP_208148171.1">
    <property type="nucleotide sequence ID" value="NZ_JAGETV010000004.1"/>
</dbReference>
<evidence type="ECO:0000313" key="1">
    <source>
        <dbReference type="EMBL" id="MBO1926728.1"/>
    </source>
</evidence>
<reference evidence="1 2" key="1">
    <citation type="submission" date="2021-03" db="EMBL/GenBank/DDBJ databases">
        <title>Thiomicrorhabdus sp.nov.,novel sulfur-oxidizing bacteria isolated from coastal sediment.</title>
        <authorList>
            <person name="Liu X."/>
        </authorList>
    </citation>
    <scope>NUCLEOTIDE SEQUENCE [LARGE SCALE GENOMIC DNA]</scope>
    <source>
        <strain evidence="1 2">6S2-11</strain>
    </source>
</reference>
<evidence type="ECO:0000313" key="2">
    <source>
        <dbReference type="Proteomes" id="UP000664835"/>
    </source>
</evidence>